<sequence length="65" mass="7190">MQAHAVGRLAPQIGDYDTSFSCILPACLSRKTCPTNRGLRLGFERSFYANLEVGRLAPQIGDYDQ</sequence>
<dbReference type="AlphaFoldDB" id="D0W1I3"/>
<comment type="caution">
    <text evidence="1">The sequence shown here is derived from an EMBL/GenBank/DDBJ whole genome shotgun (WGS) entry which is preliminary data.</text>
</comment>
<evidence type="ECO:0000313" key="2">
    <source>
        <dbReference type="Proteomes" id="UP000003294"/>
    </source>
</evidence>
<proteinExistence type="predicted"/>
<organism evidence="1 2">
    <name type="scientific">Neisseria cinerea ATCC 14685</name>
    <dbReference type="NCBI Taxonomy" id="546262"/>
    <lineage>
        <taxon>Bacteria</taxon>
        <taxon>Pseudomonadati</taxon>
        <taxon>Pseudomonadota</taxon>
        <taxon>Betaproteobacteria</taxon>
        <taxon>Neisseriales</taxon>
        <taxon>Neisseriaceae</taxon>
        <taxon>Neisseria</taxon>
    </lineage>
</organism>
<evidence type="ECO:0000313" key="1">
    <source>
        <dbReference type="EMBL" id="EEZ72109.1"/>
    </source>
</evidence>
<dbReference type="EMBL" id="ACDY02000003">
    <property type="protein sequence ID" value="EEZ72109.1"/>
    <property type="molecule type" value="Genomic_DNA"/>
</dbReference>
<dbReference type="Proteomes" id="UP000003294">
    <property type="component" value="Unassembled WGS sequence"/>
</dbReference>
<protein>
    <submittedName>
        <fullName evidence="1">Uncharacterized protein</fullName>
    </submittedName>
</protein>
<accession>D0W1I3</accession>
<reference evidence="1 2" key="1">
    <citation type="submission" date="2009-10" db="EMBL/GenBank/DDBJ databases">
        <authorList>
            <person name="Weinstock G."/>
            <person name="Sodergren E."/>
            <person name="Clifton S."/>
            <person name="Fulton L."/>
            <person name="Fulton B."/>
            <person name="Courtney L."/>
            <person name="Fronick C."/>
            <person name="Harrison M."/>
            <person name="Strong C."/>
            <person name="Farmer C."/>
            <person name="Delahaunty K."/>
            <person name="Markovic C."/>
            <person name="Hall O."/>
            <person name="Minx P."/>
            <person name="Tomlinson C."/>
            <person name="Mitreva M."/>
            <person name="Nelson J."/>
            <person name="Hou S."/>
            <person name="Wollam A."/>
            <person name="Pepin K.H."/>
            <person name="Johnson M."/>
            <person name="Bhonagiri V."/>
            <person name="Nash W.E."/>
            <person name="Warren W."/>
            <person name="Chinwalla A."/>
            <person name="Mardis E.R."/>
            <person name="Wilson R.K."/>
        </authorList>
    </citation>
    <scope>NUCLEOTIDE SEQUENCE [LARGE SCALE GENOMIC DNA]</scope>
    <source>
        <strain evidence="1 2">ATCC 14685</strain>
    </source>
</reference>
<gene>
    <name evidence="1" type="ORF">NEICINOT_03506</name>
</gene>
<name>D0W1I3_NEICI</name>